<dbReference type="AlphaFoldDB" id="A0A6J4H7K2"/>
<feature type="transmembrane region" description="Helical" evidence="2">
    <location>
        <begin position="216"/>
        <end position="236"/>
    </location>
</feature>
<keyword evidence="2" id="KW-0812">Transmembrane</keyword>
<feature type="transmembrane region" description="Helical" evidence="2">
    <location>
        <begin position="27"/>
        <end position="45"/>
    </location>
</feature>
<feature type="transmembrane region" description="Helical" evidence="2">
    <location>
        <begin position="326"/>
        <end position="348"/>
    </location>
</feature>
<feature type="transmembrane region" description="Helical" evidence="2">
    <location>
        <begin position="107"/>
        <end position="128"/>
    </location>
</feature>
<sequence length="469" mass="51445">MTRVGARDAIKSFFLDQPAAGSGARAGFPYAKAAAVGVLVFLLTFSRKPSSVLVPQFWAEDGAVFFAQAREIGLGSLLTPQAGYYNTFTRLAALFGNGVPVPFAPHYYLLVSVGVLLFIVGYLFSRRLHFRHPTLMALCLGLVPHDGEVFLTAQASNFYLGLALALFLVSDPPASRWQHVCDVVMIVLAGLTGPFSLIYLPLFVLRAARERGAPALKVRAFLVGTAGLLQLVQMHAVRLEAKEFGLDPREMLEILGTRLLTPLLTGPTGFLPTYRWLLGIYMVALLALLVQTFRRGRNHQALYLLAAGVSVVAATLYVFRGAPEDLLYIAAGDRFFFIPLVSVLWCLVQALETKDWVRPFAAVLISLCAVRTVGQPSSGFVVLEDLDWAEASRCIDGPAPCKVPINPRGWYIPYRPRDREPSPEAGHGVRSNPDTTDHVPEQQEEQQVRPVFRQSENEVGVQGRVKAGL</sequence>
<dbReference type="EMBL" id="CADCTO010000023">
    <property type="protein sequence ID" value="CAA9215272.1"/>
    <property type="molecule type" value="Genomic_DNA"/>
</dbReference>
<evidence type="ECO:0008006" key="4">
    <source>
        <dbReference type="Google" id="ProtNLM"/>
    </source>
</evidence>
<reference evidence="3" key="1">
    <citation type="submission" date="2020-02" db="EMBL/GenBank/DDBJ databases">
        <authorList>
            <person name="Meier V. D."/>
        </authorList>
    </citation>
    <scope>NUCLEOTIDE SEQUENCE</scope>
    <source>
        <strain evidence="3">AVDCRST_MAG63</strain>
    </source>
</reference>
<proteinExistence type="predicted"/>
<evidence type="ECO:0000256" key="1">
    <source>
        <dbReference type="SAM" id="MobiDB-lite"/>
    </source>
</evidence>
<feature type="region of interest" description="Disordered" evidence="1">
    <location>
        <begin position="416"/>
        <end position="469"/>
    </location>
</feature>
<organism evidence="3">
    <name type="scientific">uncultured Armatimonadetes bacterium</name>
    <dbReference type="NCBI Taxonomy" id="157466"/>
    <lineage>
        <taxon>Bacteria</taxon>
        <taxon>Bacillati</taxon>
        <taxon>Armatimonadota</taxon>
        <taxon>environmental samples</taxon>
    </lineage>
</organism>
<evidence type="ECO:0000313" key="3">
    <source>
        <dbReference type="EMBL" id="CAA9215272.1"/>
    </source>
</evidence>
<keyword evidence="2" id="KW-0472">Membrane</keyword>
<feature type="transmembrane region" description="Helical" evidence="2">
    <location>
        <begin position="183"/>
        <end position="204"/>
    </location>
</feature>
<name>A0A6J4H7K2_9BACT</name>
<feature type="transmembrane region" description="Helical" evidence="2">
    <location>
        <begin position="273"/>
        <end position="290"/>
    </location>
</feature>
<gene>
    <name evidence="3" type="ORF">AVDCRST_MAG63-373</name>
</gene>
<accession>A0A6J4H7K2</accession>
<evidence type="ECO:0000256" key="2">
    <source>
        <dbReference type="SAM" id="Phobius"/>
    </source>
</evidence>
<feature type="transmembrane region" description="Helical" evidence="2">
    <location>
        <begin position="149"/>
        <end position="168"/>
    </location>
</feature>
<protein>
    <recommendedName>
        <fullName evidence="4">Glycosyltransferase RgtA/B/C/D-like domain-containing protein</fullName>
    </recommendedName>
</protein>
<keyword evidence="2" id="KW-1133">Transmembrane helix</keyword>
<feature type="transmembrane region" description="Helical" evidence="2">
    <location>
        <begin position="302"/>
        <end position="320"/>
    </location>
</feature>